<protein>
    <submittedName>
        <fullName evidence="1">Uncharacterized protein</fullName>
    </submittedName>
</protein>
<name>A0AAE0GFD0_9CHLO</name>
<dbReference type="AlphaFoldDB" id="A0AAE0GFD0"/>
<evidence type="ECO:0000313" key="2">
    <source>
        <dbReference type="Proteomes" id="UP001190700"/>
    </source>
</evidence>
<organism evidence="1 2">
    <name type="scientific">Cymbomonas tetramitiformis</name>
    <dbReference type="NCBI Taxonomy" id="36881"/>
    <lineage>
        <taxon>Eukaryota</taxon>
        <taxon>Viridiplantae</taxon>
        <taxon>Chlorophyta</taxon>
        <taxon>Pyramimonadophyceae</taxon>
        <taxon>Pyramimonadales</taxon>
        <taxon>Pyramimonadaceae</taxon>
        <taxon>Cymbomonas</taxon>
    </lineage>
</organism>
<dbReference type="Proteomes" id="UP001190700">
    <property type="component" value="Unassembled WGS sequence"/>
</dbReference>
<dbReference type="EMBL" id="LGRX02006223">
    <property type="protein sequence ID" value="KAK3277184.1"/>
    <property type="molecule type" value="Genomic_DNA"/>
</dbReference>
<accession>A0AAE0GFD0</accession>
<gene>
    <name evidence="1" type="ORF">CYMTET_14794</name>
</gene>
<reference evidence="1 2" key="1">
    <citation type="journal article" date="2015" name="Genome Biol. Evol.">
        <title>Comparative Genomics of a Bacterivorous Green Alga Reveals Evolutionary Causalities and Consequences of Phago-Mixotrophic Mode of Nutrition.</title>
        <authorList>
            <person name="Burns J.A."/>
            <person name="Paasch A."/>
            <person name="Narechania A."/>
            <person name="Kim E."/>
        </authorList>
    </citation>
    <scope>NUCLEOTIDE SEQUENCE [LARGE SCALE GENOMIC DNA]</scope>
    <source>
        <strain evidence="1 2">PLY_AMNH</strain>
    </source>
</reference>
<evidence type="ECO:0000313" key="1">
    <source>
        <dbReference type="EMBL" id="KAK3277184.1"/>
    </source>
</evidence>
<proteinExistence type="predicted"/>
<keyword evidence="2" id="KW-1185">Reference proteome</keyword>
<comment type="caution">
    <text evidence="1">The sequence shown here is derived from an EMBL/GenBank/DDBJ whole genome shotgun (WGS) entry which is preliminary data.</text>
</comment>
<sequence length="90" mass="10048">MVGDLVMLRRTTTQRSAITTSKLLGFAATGPYMVNEVISKSSVRLLDHLWGKTFDRAISISMPSMFKARGESTLPQMRLCMHAYRILPSA</sequence>